<dbReference type="EMBL" id="CAMPGE010020482">
    <property type="protein sequence ID" value="CAI2378724.1"/>
    <property type="molecule type" value="Genomic_DNA"/>
</dbReference>
<dbReference type="InterPro" id="IPR009072">
    <property type="entry name" value="Histone-fold"/>
</dbReference>
<proteinExistence type="predicted"/>
<dbReference type="Proteomes" id="UP001295684">
    <property type="component" value="Unassembled WGS sequence"/>
</dbReference>
<dbReference type="Gene3D" id="1.10.20.10">
    <property type="entry name" value="Histone, subunit A"/>
    <property type="match status" value="1"/>
</dbReference>
<protein>
    <submittedName>
        <fullName evidence="2">Uncharacterized protein</fullName>
    </submittedName>
</protein>
<organism evidence="2 3">
    <name type="scientific">Euplotes crassus</name>
    <dbReference type="NCBI Taxonomy" id="5936"/>
    <lineage>
        <taxon>Eukaryota</taxon>
        <taxon>Sar</taxon>
        <taxon>Alveolata</taxon>
        <taxon>Ciliophora</taxon>
        <taxon>Intramacronucleata</taxon>
        <taxon>Spirotrichea</taxon>
        <taxon>Hypotrichia</taxon>
        <taxon>Euplotida</taxon>
        <taxon>Euplotidae</taxon>
        <taxon>Moneuplotes</taxon>
    </lineage>
</organism>
<accession>A0AAD2D2Q7</accession>
<evidence type="ECO:0000313" key="3">
    <source>
        <dbReference type="Proteomes" id="UP001295684"/>
    </source>
</evidence>
<comment type="caution">
    <text evidence="2">The sequence shown here is derived from an EMBL/GenBank/DDBJ whole genome shotgun (WGS) entry which is preliminary data.</text>
</comment>
<dbReference type="GO" id="GO:0046982">
    <property type="term" value="F:protein heterodimerization activity"/>
    <property type="evidence" value="ECO:0007669"/>
    <property type="project" value="InterPro"/>
</dbReference>
<sequence>MNKKDIYEKEFGLRNSINICTKSSLPSDILITQDARELIYYLSVGFAQKTTQEADKKVDEIMKATKSKGSSFLNLNHFAHALKSMGFEEYLSQMCNIEDQSILRKMNFEELGKALGKTFPAKKKRTKRKLTFEEEEALKKEQAKVFSEARKELGHPDYVEQTKATSEKPILPTATIPKPLPQTGLPSPKSTTNISVTEEGNSSPTDPFLIKAAKEALSQDSHKSEDTKHEISDH</sequence>
<dbReference type="AlphaFoldDB" id="A0AAD2D2Q7"/>
<reference evidence="2" key="1">
    <citation type="submission" date="2023-07" db="EMBL/GenBank/DDBJ databases">
        <authorList>
            <consortium name="AG Swart"/>
            <person name="Singh M."/>
            <person name="Singh A."/>
            <person name="Seah K."/>
            <person name="Emmerich C."/>
        </authorList>
    </citation>
    <scope>NUCLEOTIDE SEQUENCE</scope>
    <source>
        <strain evidence="2">DP1</strain>
    </source>
</reference>
<gene>
    <name evidence="2" type="ORF">ECRASSUSDP1_LOCUS20124</name>
</gene>
<feature type="compositionally biased region" description="Basic and acidic residues" evidence="1">
    <location>
        <begin position="220"/>
        <end position="234"/>
    </location>
</feature>
<name>A0AAD2D2Q7_EUPCR</name>
<evidence type="ECO:0000256" key="1">
    <source>
        <dbReference type="SAM" id="MobiDB-lite"/>
    </source>
</evidence>
<feature type="region of interest" description="Disordered" evidence="1">
    <location>
        <begin position="152"/>
        <end position="234"/>
    </location>
</feature>
<evidence type="ECO:0000313" key="2">
    <source>
        <dbReference type="EMBL" id="CAI2378724.1"/>
    </source>
</evidence>
<keyword evidence="3" id="KW-1185">Reference proteome</keyword>
<feature type="compositionally biased region" description="Polar residues" evidence="1">
    <location>
        <begin position="184"/>
        <end position="205"/>
    </location>
</feature>